<dbReference type="EMBL" id="GBXM01024175">
    <property type="protein sequence ID" value="JAH84402.1"/>
    <property type="molecule type" value="Transcribed_RNA"/>
</dbReference>
<proteinExistence type="predicted"/>
<accession>A0A0E9W225</accession>
<sequence>MTSTCGTSMLVTTSRLSWTGIWRRTSLECSTRTIISSRGRSCV</sequence>
<reference evidence="1" key="1">
    <citation type="submission" date="2014-11" db="EMBL/GenBank/DDBJ databases">
        <authorList>
            <person name="Amaro Gonzalez C."/>
        </authorList>
    </citation>
    <scope>NUCLEOTIDE SEQUENCE</scope>
</reference>
<reference evidence="1" key="2">
    <citation type="journal article" date="2015" name="Fish Shellfish Immunol.">
        <title>Early steps in the European eel (Anguilla anguilla)-Vibrio vulnificus interaction in the gills: Role of the RtxA13 toxin.</title>
        <authorList>
            <person name="Callol A."/>
            <person name="Pajuelo D."/>
            <person name="Ebbesson L."/>
            <person name="Teles M."/>
            <person name="MacKenzie S."/>
            <person name="Amaro C."/>
        </authorList>
    </citation>
    <scope>NUCLEOTIDE SEQUENCE</scope>
</reference>
<organism evidence="1">
    <name type="scientific">Anguilla anguilla</name>
    <name type="common">European freshwater eel</name>
    <name type="synonym">Muraena anguilla</name>
    <dbReference type="NCBI Taxonomy" id="7936"/>
    <lineage>
        <taxon>Eukaryota</taxon>
        <taxon>Metazoa</taxon>
        <taxon>Chordata</taxon>
        <taxon>Craniata</taxon>
        <taxon>Vertebrata</taxon>
        <taxon>Euteleostomi</taxon>
        <taxon>Actinopterygii</taxon>
        <taxon>Neopterygii</taxon>
        <taxon>Teleostei</taxon>
        <taxon>Anguilliformes</taxon>
        <taxon>Anguillidae</taxon>
        <taxon>Anguilla</taxon>
    </lineage>
</organism>
<protein>
    <submittedName>
        <fullName evidence="1">Uncharacterized protein</fullName>
    </submittedName>
</protein>
<evidence type="ECO:0000313" key="1">
    <source>
        <dbReference type="EMBL" id="JAH84402.1"/>
    </source>
</evidence>
<name>A0A0E9W225_ANGAN</name>
<dbReference type="AlphaFoldDB" id="A0A0E9W225"/>